<evidence type="ECO:0000259" key="1">
    <source>
        <dbReference type="Pfam" id="PF12146"/>
    </source>
</evidence>
<dbReference type="InterPro" id="IPR051044">
    <property type="entry name" value="MAG_DAG_Lipase"/>
</dbReference>
<organism evidence="2 3">
    <name type="scientific">Rotaria magnacalcarata</name>
    <dbReference type="NCBI Taxonomy" id="392030"/>
    <lineage>
        <taxon>Eukaryota</taxon>
        <taxon>Metazoa</taxon>
        <taxon>Spiralia</taxon>
        <taxon>Gnathifera</taxon>
        <taxon>Rotifera</taxon>
        <taxon>Eurotatoria</taxon>
        <taxon>Bdelloidea</taxon>
        <taxon>Philodinida</taxon>
        <taxon>Philodinidae</taxon>
        <taxon>Rotaria</taxon>
    </lineage>
</organism>
<dbReference type="EMBL" id="CAJOBH010091939">
    <property type="protein sequence ID" value="CAF4569605.1"/>
    <property type="molecule type" value="Genomic_DNA"/>
</dbReference>
<accession>A0A8S2YP19</accession>
<dbReference type="PANTHER" id="PTHR11614">
    <property type="entry name" value="PHOSPHOLIPASE-RELATED"/>
    <property type="match status" value="1"/>
</dbReference>
<dbReference type="SUPFAM" id="SSF53474">
    <property type="entry name" value="alpha/beta-Hydrolases"/>
    <property type="match status" value="1"/>
</dbReference>
<gene>
    <name evidence="2" type="ORF">BYL167_LOCUS38852</name>
</gene>
<protein>
    <recommendedName>
        <fullName evidence="1">Serine aminopeptidase S33 domain-containing protein</fullName>
    </recommendedName>
</protein>
<name>A0A8S2YP19_9BILA</name>
<dbReference type="InterPro" id="IPR022742">
    <property type="entry name" value="Hydrolase_4"/>
</dbReference>
<reference evidence="2" key="1">
    <citation type="submission" date="2021-02" db="EMBL/GenBank/DDBJ databases">
        <authorList>
            <person name="Nowell W R."/>
        </authorList>
    </citation>
    <scope>NUCLEOTIDE SEQUENCE</scope>
</reference>
<dbReference type="Pfam" id="PF12146">
    <property type="entry name" value="Hydrolase_4"/>
    <property type="match status" value="1"/>
</dbReference>
<dbReference type="Proteomes" id="UP000681967">
    <property type="component" value="Unassembled WGS sequence"/>
</dbReference>
<feature type="non-terminal residue" evidence="2">
    <location>
        <position position="1"/>
    </location>
</feature>
<feature type="domain" description="Serine aminopeptidase S33" evidence="1">
    <location>
        <begin position="95"/>
        <end position="209"/>
    </location>
</feature>
<comment type="caution">
    <text evidence="2">The sequence shown here is derived from an EMBL/GenBank/DDBJ whole genome shotgun (WGS) entry which is preliminary data.</text>
</comment>
<dbReference type="InterPro" id="IPR029058">
    <property type="entry name" value="AB_hydrolase_fold"/>
</dbReference>
<proteinExistence type="predicted"/>
<dbReference type="AlphaFoldDB" id="A0A8S2YP19"/>
<dbReference type="Gene3D" id="3.40.50.1820">
    <property type="entry name" value="alpha/beta hydrolase"/>
    <property type="match status" value="1"/>
</dbReference>
<sequence>MSPTDTIVRCHTNKQHRKIVLLRPITTYLRYKQLQAMKSLGSLNCMLELNTTAGISGKKNQTSESDWLKKDSNHFELKSPHDGLRLLGKFWPVNEPRAVILFVHGSGEHSGRYKHVAEFFNEHKVACVTYDLRGHGVSGGERGFTPSSDALFIDLECVVNFVRSKFSHTKPLVLYAHGTGCSICIAHILKRSDRLLDYQYLILSTPSICLKMR</sequence>
<evidence type="ECO:0000313" key="2">
    <source>
        <dbReference type="EMBL" id="CAF4569605.1"/>
    </source>
</evidence>
<evidence type="ECO:0000313" key="3">
    <source>
        <dbReference type="Proteomes" id="UP000681967"/>
    </source>
</evidence>